<dbReference type="InterPro" id="IPR003574">
    <property type="entry name" value="IL-6-like"/>
</dbReference>
<dbReference type="InterPro" id="IPR009079">
    <property type="entry name" value="4_helix_cytokine-like_core"/>
</dbReference>
<feature type="signal peptide" evidence="10">
    <location>
        <begin position="1"/>
        <end position="19"/>
    </location>
</feature>
<evidence type="ECO:0000256" key="9">
    <source>
        <dbReference type="ARBA" id="ARBA00023441"/>
    </source>
</evidence>
<dbReference type="SMART" id="SM00126">
    <property type="entry name" value="IL6"/>
    <property type="match status" value="1"/>
</dbReference>
<keyword evidence="11" id="KW-1185">Reference proteome</keyword>
<evidence type="ECO:0000313" key="12">
    <source>
        <dbReference type="RefSeq" id="XP_029298337.1"/>
    </source>
</evidence>
<proteinExistence type="inferred from homology"/>
<keyword evidence="6" id="KW-0964">Secreted</keyword>
<evidence type="ECO:0000313" key="11">
    <source>
        <dbReference type="Proteomes" id="UP000504630"/>
    </source>
</evidence>
<evidence type="ECO:0000256" key="8">
    <source>
        <dbReference type="ARBA" id="ARBA00023157"/>
    </source>
</evidence>
<keyword evidence="7" id="KW-0339">Growth factor</keyword>
<dbReference type="PANTHER" id="PTHR48494">
    <property type="entry name" value="INTERLEUKIN-6"/>
    <property type="match status" value="1"/>
</dbReference>
<evidence type="ECO:0000256" key="4">
    <source>
        <dbReference type="ARBA" id="ARBA00022486"/>
    </source>
</evidence>
<dbReference type="GO" id="GO:0030154">
    <property type="term" value="P:cell differentiation"/>
    <property type="evidence" value="ECO:0007669"/>
    <property type="project" value="InterPro"/>
</dbReference>
<dbReference type="GO" id="GO:0005138">
    <property type="term" value="F:interleukin-6 receptor binding"/>
    <property type="evidence" value="ECO:0007669"/>
    <property type="project" value="InterPro"/>
</dbReference>
<organism evidence="11 12">
    <name type="scientific">Cottoperca gobio</name>
    <name type="common">Frogmouth</name>
    <name type="synonym">Aphritis gobio</name>
    <dbReference type="NCBI Taxonomy" id="56716"/>
    <lineage>
        <taxon>Eukaryota</taxon>
        <taxon>Metazoa</taxon>
        <taxon>Chordata</taxon>
        <taxon>Craniata</taxon>
        <taxon>Vertebrata</taxon>
        <taxon>Euteleostomi</taxon>
        <taxon>Actinopterygii</taxon>
        <taxon>Neopterygii</taxon>
        <taxon>Teleostei</taxon>
        <taxon>Neoteleostei</taxon>
        <taxon>Acanthomorphata</taxon>
        <taxon>Eupercaria</taxon>
        <taxon>Perciformes</taxon>
        <taxon>Notothenioidei</taxon>
        <taxon>Bovichtidae</taxon>
        <taxon>Cottoperca</taxon>
    </lineage>
</organism>
<dbReference type="KEGG" id="cgob:115015308"/>
<comment type="similarity">
    <text evidence="2">Belongs to the IL-6 superfamily.</text>
</comment>
<feature type="chain" id="PRO_5026838513" description="Interleukin-6" evidence="10">
    <location>
        <begin position="20"/>
        <end position="218"/>
    </location>
</feature>
<sequence>MPSQLNAYLLCAMMLCALGAPVEDAPTDIPAGDTSGEEMGPSDLLSDSPVWDSILGATSRHQKEFEDEFHNEVKYDFLGSYKISSLPARCPYSNFSKEACLRRMVHGLLIYKVLLKHVEKEYPSSLICSEAKYYSNLLINLTKEKMRNPSQVTALTSIQEVQLLKDLENPNTFQRKMTAHSILRQLHFFLLNGKRVITKKEKTRGSMANESIGNFQLL</sequence>
<dbReference type="InterPro" id="IPR030473">
    <property type="entry name" value="IL6/GCSF/MGF_CS"/>
</dbReference>
<reference evidence="12" key="1">
    <citation type="submission" date="2025-08" db="UniProtKB">
        <authorList>
            <consortium name="RefSeq"/>
        </authorList>
    </citation>
    <scope>IDENTIFICATION</scope>
</reference>
<keyword evidence="4" id="KW-0011">Acute phase</keyword>
<dbReference type="Proteomes" id="UP000504630">
    <property type="component" value="Chromosome 11"/>
</dbReference>
<gene>
    <name evidence="12" type="primary">LOC115015308</name>
</gene>
<dbReference type="OrthoDB" id="8943569at2759"/>
<dbReference type="PROSITE" id="PS00254">
    <property type="entry name" value="INTERLEUKIN_6"/>
    <property type="match status" value="1"/>
</dbReference>
<name>A0A6J2QLZ0_COTGO</name>
<evidence type="ECO:0000256" key="2">
    <source>
        <dbReference type="ARBA" id="ARBA00007432"/>
    </source>
</evidence>
<dbReference type="Pfam" id="PF00489">
    <property type="entry name" value="IL6"/>
    <property type="match status" value="1"/>
</dbReference>
<keyword evidence="5" id="KW-0202">Cytokine</keyword>
<evidence type="ECO:0000256" key="5">
    <source>
        <dbReference type="ARBA" id="ARBA00022514"/>
    </source>
</evidence>
<keyword evidence="10" id="KW-0732">Signal</keyword>
<comment type="function">
    <text evidence="9">Cytokine with a wide variety of biological functions in immunity, tissue regeneration, and metabolism. Binds to IL6R, then the complex associates to the signaling subunit IL6ST/gp130 to trigger the intracellular IL6-signaling pathway. The interaction with the membrane-bound IL6R and IL6ST stimulates 'classic signaling', whereas the binding of IL6 and soluble IL6R to IL6ST stimulates 'trans-signaling'. Alternatively, 'cluster signaling' occurs when membrane-bound IL6:IL6R complexes on transmitter cells activate IL6ST receptors on neighboring receiver cells.</text>
</comment>
<dbReference type="PANTHER" id="PTHR48494:SF1">
    <property type="entry name" value="INTERLEUKIN-6"/>
    <property type="match status" value="1"/>
</dbReference>
<accession>A0A6J2QLZ0</accession>
<dbReference type="GO" id="GO:0006953">
    <property type="term" value="P:acute-phase response"/>
    <property type="evidence" value="ECO:0007669"/>
    <property type="project" value="UniProtKB-KW"/>
</dbReference>
<dbReference type="InterPro" id="IPR030474">
    <property type="entry name" value="IL-6/GCSF/MGF"/>
</dbReference>
<dbReference type="AlphaFoldDB" id="A0A6J2QLZ0"/>
<protein>
    <recommendedName>
        <fullName evidence="3">Interleukin-6</fullName>
    </recommendedName>
</protein>
<dbReference type="RefSeq" id="XP_029298337.1">
    <property type="nucleotide sequence ID" value="XM_029442477.1"/>
</dbReference>
<dbReference type="SUPFAM" id="SSF47266">
    <property type="entry name" value="4-helical cytokines"/>
    <property type="match status" value="1"/>
</dbReference>
<evidence type="ECO:0000256" key="10">
    <source>
        <dbReference type="SAM" id="SignalP"/>
    </source>
</evidence>
<evidence type="ECO:0000256" key="6">
    <source>
        <dbReference type="ARBA" id="ARBA00022525"/>
    </source>
</evidence>
<keyword evidence="8" id="KW-1015">Disulfide bond</keyword>
<dbReference type="GeneID" id="115015308"/>
<evidence type="ECO:0000256" key="1">
    <source>
        <dbReference type="ARBA" id="ARBA00004613"/>
    </source>
</evidence>
<evidence type="ECO:0000256" key="3">
    <source>
        <dbReference type="ARBA" id="ARBA00019464"/>
    </source>
</evidence>
<dbReference type="Gene3D" id="1.20.1250.10">
    <property type="match status" value="1"/>
</dbReference>
<dbReference type="GO" id="GO:0006955">
    <property type="term" value="P:immune response"/>
    <property type="evidence" value="ECO:0007669"/>
    <property type="project" value="InterPro"/>
</dbReference>
<dbReference type="GO" id="GO:0005615">
    <property type="term" value="C:extracellular space"/>
    <property type="evidence" value="ECO:0007669"/>
    <property type="project" value="UniProtKB-KW"/>
</dbReference>
<evidence type="ECO:0000256" key="7">
    <source>
        <dbReference type="ARBA" id="ARBA00023030"/>
    </source>
</evidence>
<dbReference type="GO" id="GO:0008083">
    <property type="term" value="F:growth factor activity"/>
    <property type="evidence" value="ECO:0007669"/>
    <property type="project" value="UniProtKB-KW"/>
</dbReference>
<dbReference type="GO" id="GO:0005125">
    <property type="term" value="F:cytokine activity"/>
    <property type="evidence" value="ECO:0007669"/>
    <property type="project" value="UniProtKB-KW"/>
</dbReference>
<dbReference type="InParanoid" id="A0A6J2QLZ0"/>
<comment type="subcellular location">
    <subcellularLocation>
        <location evidence="1">Secreted</location>
    </subcellularLocation>
</comment>
<dbReference type="FunCoup" id="A0A6J2QLZ0">
    <property type="interactions" value="117"/>
</dbReference>